<comment type="caution">
    <text evidence="1">The sequence shown here is derived from an EMBL/GenBank/DDBJ whole genome shotgun (WGS) entry which is preliminary data.</text>
</comment>
<dbReference type="EMBL" id="FCON02000155">
    <property type="protein sequence ID" value="SAL84217.1"/>
    <property type="molecule type" value="Genomic_DNA"/>
</dbReference>
<dbReference type="Proteomes" id="UP000054770">
    <property type="component" value="Unassembled WGS sequence"/>
</dbReference>
<accession>A0A158KSX5</accession>
<evidence type="ECO:0000313" key="1">
    <source>
        <dbReference type="EMBL" id="SAL84217.1"/>
    </source>
</evidence>
<keyword evidence="2" id="KW-1185">Reference proteome</keyword>
<gene>
    <name evidence="1" type="ORF">AWB68_07212</name>
</gene>
<sequence>MKSEWMETGARRGASLGRGSRLFARVRTGLWAVLQTRMQARMQRW</sequence>
<reference evidence="1" key="1">
    <citation type="submission" date="2016-01" db="EMBL/GenBank/DDBJ databases">
        <authorList>
            <person name="Peeters C."/>
        </authorList>
    </citation>
    <scope>NUCLEOTIDE SEQUENCE [LARGE SCALE GENOMIC DNA]</scope>
    <source>
        <strain evidence="1">LMG 22940</strain>
    </source>
</reference>
<organism evidence="1 2">
    <name type="scientific">Caballeronia choica</name>
    <dbReference type="NCBI Taxonomy" id="326476"/>
    <lineage>
        <taxon>Bacteria</taxon>
        <taxon>Pseudomonadati</taxon>
        <taxon>Pseudomonadota</taxon>
        <taxon>Betaproteobacteria</taxon>
        <taxon>Burkholderiales</taxon>
        <taxon>Burkholderiaceae</taxon>
        <taxon>Caballeronia</taxon>
    </lineage>
</organism>
<protein>
    <submittedName>
        <fullName evidence="1">Uncharacterized protein</fullName>
    </submittedName>
</protein>
<proteinExistence type="predicted"/>
<dbReference type="AlphaFoldDB" id="A0A158KSX5"/>
<name>A0A158KSX5_9BURK</name>
<evidence type="ECO:0000313" key="2">
    <source>
        <dbReference type="Proteomes" id="UP000054770"/>
    </source>
</evidence>